<dbReference type="GO" id="GO:0016787">
    <property type="term" value="F:hydrolase activity"/>
    <property type="evidence" value="ECO:0007669"/>
    <property type="project" value="UniProtKB-KW"/>
</dbReference>
<organism evidence="6 7">
    <name type="scientific">Homoserinimonas aerilata</name>
    <dbReference type="NCBI Taxonomy" id="1162970"/>
    <lineage>
        <taxon>Bacteria</taxon>
        <taxon>Bacillati</taxon>
        <taxon>Actinomycetota</taxon>
        <taxon>Actinomycetes</taxon>
        <taxon>Micrococcales</taxon>
        <taxon>Microbacteriaceae</taxon>
        <taxon>Homoserinimonas</taxon>
    </lineage>
</organism>
<dbReference type="OrthoDB" id="3252468at2"/>
<dbReference type="Gene3D" id="3.40.50.1820">
    <property type="entry name" value="alpha/beta hydrolase"/>
    <property type="match status" value="1"/>
</dbReference>
<feature type="domain" description="Peptidase S33 tripeptidyl aminopeptidase-like C-terminal" evidence="5">
    <location>
        <begin position="404"/>
        <end position="506"/>
    </location>
</feature>
<dbReference type="SUPFAM" id="SSF53474">
    <property type="entry name" value="alpha/beta-Hydrolases"/>
    <property type="match status" value="1"/>
</dbReference>
<dbReference type="PANTHER" id="PTHR43248">
    <property type="entry name" value="2-SUCCINYL-6-HYDROXY-2,4-CYCLOHEXADIENE-1-CARBOXYLATE SYNTHASE"/>
    <property type="match status" value="1"/>
</dbReference>
<dbReference type="PROSITE" id="PS51257">
    <property type="entry name" value="PROKAR_LIPOPROTEIN"/>
    <property type="match status" value="1"/>
</dbReference>
<dbReference type="InterPro" id="IPR029058">
    <property type="entry name" value="AB_hydrolase_fold"/>
</dbReference>
<comment type="caution">
    <text evidence="6">The sequence shown here is derived from an EMBL/GenBank/DDBJ whole genome shotgun (WGS) entry which is preliminary data.</text>
</comment>
<feature type="signal peptide" evidence="4">
    <location>
        <begin position="1"/>
        <end position="27"/>
    </location>
</feature>
<keyword evidence="7" id="KW-1185">Reference proteome</keyword>
<protein>
    <submittedName>
        <fullName evidence="6">Alpha/beta hydrolase family protein</fullName>
    </submittedName>
</protein>
<evidence type="ECO:0000256" key="2">
    <source>
        <dbReference type="ARBA" id="ARBA00022729"/>
    </source>
</evidence>
<evidence type="ECO:0000256" key="4">
    <source>
        <dbReference type="SAM" id="SignalP"/>
    </source>
</evidence>
<sequence length="506" mass="53818">MRRRVVAAVGVLAAAVLLLSGCFFAGAQATHDSTPTGEDVPEQIAEFYHQVLVWSPCGDLECATASAPLDWSDPGRDTIELALIRSTAGGEAKGSLLVNPGGPGGSGVDFVRSSLEYATSDRLRGEYDIVGFDPRGVGESSAVDCYDDPQELSDYIYELPVNKRGSDGWLDEMTKSTADFGQACLQHTGELLGFVDTESAARDLDMLRAALGDEKLNYLGYSYGTFLGATYAELFPGRTGHLVLDGAIDPATSEFEVTATQAAGFESAMRAYLADCLSGSDCPFRGTVDEAMASVATLFGRLDASPLRAADGRLLGSSTMFTAIIYPLYSASSWPYLTQLLDEVLSGRAETAFQLADGYNGRNADGSYLDNSTEAFTAINCLDYPVTSTRESLQSEAEELARLAPVFGPMMSYGGTACAAWPFESTRVREQITASGSAPILVVGTTNDPATPYSWAVSLAEQLENGHLVSYEGEGHTAYNKSNSCVNDAVDGFFIDDVVPASDPRC</sequence>
<keyword evidence="3 6" id="KW-0378">Hydrolase</keyword>
<dbReference type="PANTHER" id="PTHR43248:SF29">
    <property type="entry name" value="TRIPEPTIDYL AMINOPEPTIDASE"/>
    <property type="match status" value="1"/>
</dbReference>
<dbReference type="InterPro" id="IPR051601">
    <property type="entry name" value="Serine_prot/Carboxylest_S33"/>
</dbReference>
<dbReference type="EMBL" id="VFOM01000001">
    <property type="protein sequence ID" value="TQL48735.1"/>
    <property type="molecule type" value="Genomic_DNA"/>
</dbReference>
<feature type="chain" id="PRO_5038480663" evidence="4">
    <location>
        <begin position="28"/>
        <end position="506"/>
    </location>
</feature>
<dbReference type="InterPro" id="IPR013595">
    <property type="entry name" value="Pept_S33_TAP-like_C"/>
</dbReference>
<accession>A0A542YKX3</accession>
<name>A0A542YKX3_9MICO</name>
<evidence type="ECO:0000256" key="1">
    <source>
        <dbReference type="ARBA" id="ARBA00010088"/>
    </source>
</evidence>
<dbReference type="RefSeq" id="WP_141880810.1">
    <property type="nucleotide sequence ID" value="NZ_VFOM01000001.1"/>
</dbReference>
<proteinExistence type="inferred from homology"/>
<evidence type="ECO:0000256" key="3">
    <source>
        <dbReference type="ARBA" id="ARBA00022801"/>
    </source>
</evidence>
<dbReference type="Proteomes" id="UP000317998">
    <property type="component" value="Unassembled WGS sequence"/>
</dbReference>
<dbReference type="AlphaFoldDB" id="A0A542YKX3"/>
<evidence type="ECO:0000259" key="5">
    <source>
        <dbReference type="Pfam" id="PF08386"/>
    </source>
</evidence>
<keyword evidence="2 4" id="KW-0732">Signal</keyword>
<evidence type="ECO:0000313" key="7">
    <source>
        <dbReference type="Proteomes" id="UP000317998"/>
    </source>
</evidence>
<gene>
    <name evidence="6" type="ORF">FB562_1835</name>
</gene>
<dbReference type="Pfam" id="PF08386">
    <property type="entry name" value="Abhydrolase_4"/>
    <property type="match status" value="1"/>
</dbReference>
<evidence type="ECO:0000313" key="6">
    <source>
        <dbReference type="EMBL" id="TQL48735.1"/>
    </source>
</evidence>
<reference evidence="6 7" key="1">
    <citation type="submission" date="2019-06" db="EMBL/GenBank/DDBJ databases">
        <title>Sequencing the genomes of 1000 actinobacteria strains.</title>
        <authorList>
            <person name="Klenk H.-P."/>
        </authorList>
    </citation>
    <scope>NUCLEOTIDE SEQUENCE [LARGE SCALE GENOMIC DNA]</scope>
    <source>
        <strain evidence="6 7">DSM 26477</strain>
    </source>
</reference>
<comment type="similarity">
    <text evidence="1">Belongs to the peptidase S33 family.</text>
</comment>